<feature type="domain" description="DOMON" evidence="2">
    <location>
        <begin position="344"/>
        <end position="469"/>
    </location>
</feature>
<organism evidence="3 4">
    <name type="scientific">Brachionus calyciflorus</name>
    <dbReference type="NCBI Taxonomy" id="104777"/>
    <lineage>
        <taxon>Eukaryota</taxon>
        <taxon>Metazoa</taxon>
        <taxon>Spiralia</taxon>
        <taxon>Gnathifera</taxon>
        <taxon>Rotifera</taxon>
        <taxon>Eurotatoria</taxon>
        <taxon>Monogononta</taxon>
        <taxon>Pseudotrocha</taxon>
        <taxon>Ploima</taxon>
        <taxon>Brachionidae</taxon>
        <taxon>Brachionus</taxon>
    </lineage>
</organism>
<dbReference type="PROSITE" id="PS50836">
    <property type="entry name" value="DOMON"/>
    <property type="match status" value="6"/>
</dbReference>
<protein>
    <recommendedName>
        <fullName evidence="2">DOMON domain-containing protein</fullName>
    </recommendedName>
</protein>
<reference evidence="3" key="1">
    <citation type="submission" date="2021-02" db="EMBL/GenBank/DDBJ databases">
        <authorList>
            <person name="Nowell W R."/>
        </authorList>
    </citation>
    <scope>NUCLEOTIDE SEQUENCE</scope>
    <source>
        <strain evidence="3">Ploen Becks lab</strain>
    </source>
</reference>
<feature type="domain" description="DOMON" evidence="2">
    <location>
        <begin position="984"/>
        <end position="1105"/>
    </location>
</feature>
<gene>
    <name evidence="3" type="ORF">OXX778_LOCUS12517</name>
</gene>
<feature type="domain" description="DOMON" evidence="2">
    <location>
        <begin position="664"/>
        <end position="789"/>
    </location>
</feature>
<feature type="domain" description="DOMON" evidence="2">
    <location>
        <begin position="186"/>
        <end position="309"/>
    </location>
</feature>
<dbReference type="InterPro" id="IPR005018">
    <property type="entry name" value="DOMON_domain"/>
</dbReference>
<dbReference type="InterPro" id="IPR042789">
    <property type="entry name" value="FRRS1L"/>
</dbReference>
<dbReference type="Pfam" id="PF03351">
    <property type="entry name" value="DOMON"/>
    <property type="match status" value="3"/>
</dbReference>
<comment type="caution">
    <text evidence="3">The sequence shown here is derived from an EMBL/GenBank/DDBJ whole genome shotgun (WGS) entry which is preliminary data.</text>
</comment>
<proteinExistence type="predicted"/>
<dbReference type="Proteomes" id="UP000663879">
    <property type="component" value="Unassembled WGS sequence"/>
</dbReference>
<dbReference type="GO" id="GO:1900449">
    <property type="term" value="P:regulation of glutamate receptor signaling pathway"/>
    <property type="evidence" value="ECO:0007669"/>
    <property type="project" value="InterPro"/>
</dbReference>
<sequence length="1111" mass="124818">MFSRIFILLSVCALSLQETITFNNGGITVNFTNCGARTHFEITAPIINGVNIDASWLGLTLDTNFSSLADSNLIACKKNGSTVSVEQFVYSGSQLVHMNSSNKFTGLNSLVVNANGNIMTCKFTRENKDRDPLYLNMNTQKLFMKISYGSLSGDALQNAVSEYPSSSVVDFPVHQNCEQWTSLDNDRMMVKFRNYGSKTMYEATVLIGNGVSIDSVWLGVGINFNRKMPGADVVICKRNLTYNSVEHYYNEGLNPRYIDDTNKFIGLSSMYVGANGNYLTCRFTRDNKNANPKYIYQNGEDLFVMVAYGTFTSDVMLQHALVKESKNIVSFPIQPSFEDYTTLDNENLRVEFKNCGKMTHFTVTAVIGNGVSIDNVWVGMGLNINRKMPGTDVVICKRNTTFNSVEHYYNDGLIPKYMNLSNKFEGLSSMSISVSGNVLTCKFSRDNSNPNPFYKNLNTENLYVISGYGSFTGDEILVHNLIKESKNVVKFPVAPRCTQFTTLNDDKIRIEFKNYGQKTDFTAIALIENGININNVWLGIGLNLNRKMPNTDVVVCKKNNTILSVEHYYNDNLQPRYINESNKFVGLSSMSITTSGNTMICKFTRDNSYPDPKYKDLNTESLFIHAAYGKMENNELTNHVLVKETKNIVNFPVEPLIQDYTTLDNDNLKIEFINCGTITHFTVTAVIGNGVSIDNVWVGMGLNINRKMPGADVVICKRNTTFNSVEHYYNDGLVPKYMNLSNKFEGLSSMSISVSGNVLTCKFSRDNSNPNPFYKNLNTESLFVISGYGSFIGDDILVHQLIKESKNVVPFPVTPNCQDFTTLDNDKMSVKFKNYGSQTEFIATALIEKVDINSAYIAVGLNLNRKMPGASEVVCKKSGSQTYVEHYYNDGLNPVYLDDTNRTIGINKASVTVSGNYLTCRFYRDNSNSNSRYLNINTEALFVLFAYGSLSGQNLEMHSIVKESKNVVPFKVTSNDTFQSYNLGDYTIKWIERTDEIDFVFTTRVTLSNNLWTSFALSNDPIMGDDNAIVCKIVNSNMIVQHYYNSGKFRPNLLNELEPSMGLTNVNCELNSGNFTCSLSRKKILPDILNYFDTRYKYYLLFAQGPTDDNG</sequence>
<feature type="non-terminal residue" evidence="3">
    <location>
        <position position="1111"/>
    </location>
</feature>
<name>A0A814BB80_9BILA</name>
<keyword evidence="4" id="KW-1185">Reference proteome</keyword>
<feature type="domain" description="DOMON" evidence="2">
    <location>
        <begin position="506"/>
        <end position="629"/>
    </location>
</feature>
<evidence type="ECO:0000256" key="1">
    <source>
        <dbReference type="SAM" id="SignalP"/>
    </source>
</evidence>
<keyword evidence="1" id="KW-0732">Signal</keyword>
<evidence type="ECO:0000259" key="2">
    <source>
        <dbReference type="PROSITE" id="PS50836"/>
    </source>
</evidence>
<dbReference type="SMART" id="SM00664">
    <property type="entry name" value="DoH"/>
    <property type="match status" value="6"/>
</dbReference>
<evidence type="ECO:0000313" key="4">
    <source>
        <dbReference type="Proteomes" id="UP000663879"/>
    </source>
</evidence>
<dbReference type="GO" id="GO:0099072">
    <property type="term" value="P:regulation of postsynaptic membrane neurotransmitter receptor levels"/>
    <property type="evidence" value="ECO:0007669"/>
    <property type="project" value="TreeGrafter"/>
</dbReference>
<dbReference type="AlphaFoldDB" id="A0A814BB80"/>
<evidence type="ECO:0000313" key="3">
    <source>
        <dbReference type="EMBL" id="CAF0923609.1"/>
    </source>
</evidence>
<dbReference type="PANTHER" id="PTHR46902:SF1">
    <property type="entry name" value="DOMON DOMAIN-CONTAINING PROTEIN FRRS1L"/>
    <property type="match status" value="1"/>
</dbReference>
<dbReference type="EMBL" id="CAJNOC010002280">
    <property type="protein sequence ID" value="CAF0923609.1"/>
    <property type="molecule type" value="Genomic_DNA"/>
</dbReference>
<feature type="signal peptide" evidence="1">
    <location>
        <begin position="1"/>
        <end position="17"/>
    </location>
</feature>
<dbReference type="PANTHER" id="PTHR46902">
    <property type="entry name" value="DOMON DOMAIN-CONTAINING PROTEIN FRRS1L"/>
    <property type="match status" value="1"/>
</dbReference>
<feature type="chain" id="PRO_5032883894" description="DOMON domain-containing protein" evidence="1">
    <location>
        <begin position="18"/>
        <end position="1111"/>
    </location>
</feature>
<feature type="domain" description="DOMON" evidence="2">
    <location>
        <begin position="826"/>
        <end position="948"/>
    </location>
</feature>
<accession>A0A814BB80</accession>